<name>A0ABV5PBS3_STRCM</name>
<feature type="transmembrane region" description="Helical" evidence="2">
    <location>
        <begin position="49"/>
        <end position="69"/>
    </location>
</feature>
<feature type="compositionally biased region" description="Pro residues" evidence="1">
    <location>
        <begin position="1"/>
        <end position="14"/>
    </location>
</feature>
<dbReference type="EMBL" id="JBHMCR010000006">
    <property type="protein sequence ID" value="MFB9520656.1"/>
    <property type="molecule type" value="Genomic_DNA"/>
</dbReference>
<evidence type="ECO:0000313" key="4">
    <source>
        <dbReference type="Proteomes" id="UP001589718"/>
    </source>
</evidence>
<evidence type="ECO:0000256" key="2">
    <source>
        <dbReference type="SAM" id="Phobius"/>
    </source>
</evidence>
<evidence type="ECO:0000256" key="1">
    <source>
        <dbReference type="SAM" id="MobiDB-lite"/>
    </source>
</evidence>
<feature type="transmembrane region" description="Helical" evidence="2">
    <location>
        <begin position="179"/>
        <end position="198"/>
    </location>
</feature>
<evidence type="ECO:0000313" key="3">
    <source>
        <dbReference type="EMBL" id="MFB9520656.1"/>
    </source>
</evidence>
<comment type="caution">
    <text evidence="3">The sequence shown here is derived from an EMBL/GenBank/DDBJ whole genome shotgun (WGS) entry which is preliminary data.</text>
</comment>
<sequence>MTAPLTPPHQPSPHDPWQTPEGATEAPYAPADDASERSAELAADIRKGLVVLVVTAVAGLLLGALWAWLAPKVPLISTDKAVFLKDTEGEEAAGADGVFVLLSLGLGLLTGLGAFLLHRRGGVPVVLGIALGALMGAWLGWMAGGWFGPTADVVAHAKAAGAGAVFDAPLKLGAKGALLAWPFAAVLVHLGLTAVWGVRDPEPEFEWGAYYGAPSQAGPAPQDTGSA</sequence>
<keyword evidence="2" id="KW-0472">Membrane</keyword>
<gene>
    <name evidence="3" type="ORF">ACFFTU_11915</name>
</gene>
<feature type="transmembrane region" description="Helical" evidence="2">
    <location>
        <begin position="124"/>
        <end position="143"/>
    </location>
</feature>
<proteinExistence type="predicted"/>
<feature type="transmembrane region" description="Helical" evidence="2">
    <location>
        <begin position="98"/>
        <end position="117"/>
    </location>
</feature>
<keyword evidence="2" id="KW-0812">Transmembrane</keyword>
<protein>
    <submittedName>
        <fullName evidence="3">ABC transporter permease</fullName>
    </submittedName>
</protein>
<accession>A0ABV5PBS3</accession>
<keyword evidence="2" id="KW-1133">Transmembrane helix</keyword>
<dbReference type="RefSeq" id="WP_345223834.1">
    <property type="nucleotide sequence ID" value="NZ_BAAAXE010000013.1"/>
</dbReference>
<reference evidence="3 4" key="1">
    <citation type="submission" date="2024-09" db="EMBL/GenBank/DDBJ databases">
        <authorList>
            <person name="Sun Q."/>
            <person name="Mori K."/>
        </authorList>
    </citation>
    <scope>NUCLEOTIDE SEQUENCE [LARGE SCALE GENOMIC DNA]</scope>
    <source>
        <strain evidence="3 4">JCM 4362</strain>
    </source>
</reference>
<organism evidence="3 4">
    <name type="scientific">Streptomyces cremeus</name>
    <dbReference type="NCBI Taxonomy" id="66881"/>
    <lineage>
        <taxon>Bacteria</taxon>
        <taxon>Bacillati</taxon>
        <taxon>Actinomycetota</taxon>
        <taxon>Actinomycetes</taxon>
        <taxon>Kitasatosporales</taxon>
        <taxon>Streptomycetaceae</taxon>
        <taxon>Streptomyces</taxon>
    </lineage>
</organism>
<keyword evidence="4" id="KW-1185">Reference proteome</keyword>
<dbReference type="Proteomes" id="UP001589718">
    <property type="component" value="Unassembled WGS sequence"/>
</dbReference>
<feature type="region of interest" description="Disordered" evidence="1">
    <location>
        <begin position="1"/>
        <end position="33"/>
    </location>
</feature>